<dbReference type="SUPFAM" id="SSF50685">
    <property type="entry name" value="Barwin-like endoglucanases"/>
    <property type="match status" value="1"/>
</dbReference>
<dbReference type="Gene3D" id="2.40.40.10">
    <property type="entry name" value="RlpA-like domain"/>
    <property type="match status" value="1"/>
</dbReference>
<dbReference type="InterPro" id="IPR051477">
    <property type="entry name" value="Expansin_CellWall"/>
</dbReference>
<proteinExistence type="predicted"/>
<feature type="compositionally biased region" description="Low complexity" evidence="2">
    <location>
        <begin position="143"/>
        <end position="181"/>
    </location>
</feature>
<dbReference type="AlphaFoldDB" id="A0AAD6ZYS4"/>
<dbReference type="InterPro" id="IPR036908">
    <property type="entry name" value="RlpA-like_sf"/>
</dbReference>
<feature type="chain" id="PRO_5041911618" evidence="3">
    <location>
        <begin position="17"/>
        <end position="266"/>
    </location>
</feature>
<sequence length="266" mass="27683">MQSVLTLLLALPLALAAHKPSVNHRELAKRAAGDLEKRGSAKWTFYSTGLGACGGHNSDSDFIVALNEQTFGYSYPSKYCNKKISMTYNGKTTTATIVDACPGCPAPYGLDLSPGLFSFFASEDAGVIYGDWHFVDGSDDDTPTTQKETPTTTHHTTTSTTHTTHTTPTSTYTPPTTTTTSTKKEETTTSSSSSSSSSSKSSASPSHSSSSSAVIIPSSSVSVNSAIASATGTVSSPTANDPENLNEFSQAFLALTGIVLAGAKPE</sequence>
<evidence type="ECO:0000256" key="2">
    <source>
        <dbReference type="SAM" id="MobiDB-lite"/>
    </source>
</evidence>
<evidence type="ECO:0000256" key="3">
    <source>
        <dbReference type="SAM" id="SignalP"/>
    </source>
</evidence>
<feature type="signal peptide" evidence="3">
    <location>
        <begin position="1"/>
        <end position="16"/>
    </location>
</feature>
<organism evidence="4 5">
    <name type="scientific">Mycena albidolilacea</name>
    <dbReference type="NCBI Taxonomy" id="1033008"/>
    <lineage>
        <taxon>Eukaryota</taxon>
        <taxon>Fungi</taxon>
        <taxon>Dikarya</taxon>
        <taxon>Basidiomycota</taxon>
        <taxon>Agaricomycotina</taxon>
        <taxon>Agaricomycetes</taxon>
        <taxon>Agaricomycetidae</taxon>
        <taxon>Agaricales</taxon>
        <taxon>Marasmiineae</taxon>
        <taxon>Mycenaceae</taxon>
        <taxon>Mycena</taxon>
    </lineage>
</organism>
<name>A0AAD6ZYS4_9AGAR</name>
<accession>A0AAD6ZYS4</accession>
<dbReference type="Proteomes" id="UP001218218">
    <property type="component" value="Unassembled WGS sequence"/>
</dbReference>
<evidence type="ECO:0000256" key="1">
    <source>
        <dbReference type="ARBA" id="ARBA00022729"/>
    </source>
</evidence>
<dbReference type="PANTHER" id="PTHR31836">
    <property type="match status" value="1"/>
</dbReference>
<gene>
    <name evidence="4" type="ORF">DFH08DRAFT_873292</name>
</gene>
<protein>
    <submittedName>
        <fullName evidence="4">RlpA-like double-psi beta-barrel-protein domain-containing protein-containing protein</fullName>
    </submittedName>
</protein>
<keyword evidence="5" id="KW-1185">Reference proteome</keyword>
<evidence type="ECO:0000313" key="5">
    <source>
        <dbReference type="Proteomes" id="UP001218218"/>
    </source>
</evidence>
<dbReference type="CDD" id="cd22191">
    <property type="entry name" value="DPBB_RlpA_EXP_N-like"/>
    <property type="match status" value="1"/>
</dbReference>
<evidence type="ECO:0000313" key="4">
    <source>
        <dbReference type="EMBL" id="KAJ7343649.1"/>
    </source>
</evidence>
<reference evidence="4" key="1">
    <citation type="submission" date="2023-03" db="EMBL/GenBank/DDBJ databases">
        <title>Massive genome expansion in bonnet fungi (Mycena s.s.) driven by repeated elements and novel gene families across ecological guilds.</title>
        <authorList>
            <consortium name="Lawrence Berkeley National Laboratory"/>
            <person name="Harder C.B."/>
            <person name="Miyauchi S."/>
            <person name="Viragh M."/>
            <person name="Kuo A."/>
            <person name="Thoen E."/>
            <person name="Andreopoulos B."/>
            <person name="Lu D."/>
            <person name="Skrede I."/>
            <person name="Drula E."/>
            <person name="Henrissat B."/>
            <person name="Morin E."/>
            <person name="Kohler A."/>
            <person name="Barry K."/>
            <person name="LaButti K."/>
            <person name="Morin E."/>
            <person name="Salamov A."/>
            <person name="Lipzen A."/>
            <person name="Mereny Z."/>
            <person name="Hegedus B."/>
            <person name="Baldrian P."/>
            <person name="Stursova M."/>
            <person name="Weitz H."/>
            <person name="Taylor A."/>
            <person name="Grigoriev I.V."/>
            <person name="Nagy L.G."/>
            <person name="Martin F."/>
            <person name="Kauserud H."/>
        </authorList>
    </citation>
    <scope>NUCLEOTIDE SEQUENCE</scope>
    <source>
        <strain evidence="4">CBHHK002</strain>
    </source>
</reference>
<feature type="compositionally biased region" description="Low complexity" evidence="2">
    <location>
        <begin position="188"/>
        <end position="213"/>
    </location>
</feature>
<feature type="region of interest" description="Disordered" evidence="2">
    <location>
        <begin position="140"/>
        <end position="213"/>
    </location>
</feature>
<dbReference type="PANTHER" id="PTHR31836:SF28">
    <property type="entry name" value="SRCR DOMAIN-CONTAINING PROTEIN-RELATED"/>
    <property type="match status" value="1"/>
</dbReference>
<keyword evidence="1 3" id="KW-0732">Signal</keyword>
<comment type="caution">
    <text evidence="4">The sequence shown here is derived from an EMBL/GenBank/DDBJ whole genome shotgun (WGS) entry which is preliminary data.</text>
</comment>
<dbReference type="EMBL" id="JARIHO010000023">
    <property type="protein sequence ID" value="KAJ7343649.1"/>
    <property type="molecule type" value="Genomic_DNA"/>
</dbReference>